<dbReference type="Pfam" id="PF12796">
    <property type="entry name" value="Ank_2"/>
    <property type="match status" value="1"/>
</dbReference>
<protein>
    <submittedName>
        <fullName evidence="7">Ankyrin repeat-containing protein</fullName>
    </submittedName>
</protein>
<reference evidence="7 8" key="1">
    <citation type="submission" date="2018-02" db="EMBL/GenBank/DDBJ databases">
        <title>Draft genome of wild Prunus yedoensis var. nudiflora.</title>
        <authorList>
            <person name="Baek S."/>
            <person name="Kim J.-H."/>
            <person name="Choi K."/>
            <person name="Kim G.-B."/>
            <person name="Cho A."/>
            <person name="Jang H."/>
            <person name="Shin C.-H."/>
            <person name="Yu H.-J."/>
            <person name="Mun J.-H."/>
        </authorList>
    </citation>
    <scope>NUCLEOTIDE SEQUENCE [LARGE SCALE GENOMIC DNA]</scope>
    <source>
        <strain evidence="8">cv. Jeju island</strain>
        <tissue evidence="7">Leaf</tissue>
    </source>
</reference>
<gene>
    <name evidence="7" type="ORF">Pyn_14457</name>
</gene>
<keyword evidence="5" id="KW-0067">ATP-binding</keyword>
<keyword evidence="8" id="KW-1185">Reference proteome</keyword>
<evidence type="ECO:0000256" key="5">
    <source>
        <dbReference type="ARBA" id="ARBA00022840"/>
    </source>
</evidence>
<dbReference type="SUPFAM" id="SSF56112">
    <property type="entry name" value="Protein kinase-like (PK-like)"/>
    <property type="match status" value="1"/>
</dbReference>
<dbReference type="PROSITE" id="PS50088">
    <property type="entry name" value="ANK_REPEAT"/>
    <property type="match status" value="1"/>
</dbReference>
<dbReference type="Gene3D" id="1.25.40.20">
    <property type="entry name" value="Ankyrin repeat-containing domain"/>
    <property type="match status" value="1"/>
</dbReference>
<dbReference type="InterPro" id="IPR011009">
    <property type="entry name" value="Kinase-like_dom_sf"/>
</dbReference>
<evidence type="ECO:0000256" key="2">
    <source>
        <dbReference type="ARBA" id="ARBA00022679"/>
    </source>
</evidence>
<dbReference type="Gene3D" id="1.10.510.10">
    <property type="entry name" value="Transferase(Phosphotransferase) domain 1"/>
    <property type="match status" value="1"/>
</dbReference>
<dbReference type="OrthoDB" id="1847170at2759"/>
<evidence type="ECO:0000313" key="7">
    <source>
        <dbReference type="EMBL" id="PQP97479.1"/>
    </source>
</evidence>
<dbReference type="PANTHER" id="PTHR27002">
    <property type="entry name" value="RECEPTOR-LIKE SERINE/THREONINE-PROTEIN KINASE SD1-8"/>
    <property type="match status" value="1"/>
</dbReference>
<feature type="repeat" description="ANK" evidence="6">
    <location>
        <begin position="69"/>
        <end position="101"/>
    </location>
</feature>
<evidence type="ECO:0000256" key="3">
    <source>
        <dbReference type="ARBA" id="ARBA00022741"/>
    </source>
</evidence>
<dbReference type="InterPro" id="IPR036770">
    <property type="entry name" value="Ankyrin_rpt-contain_sf"/>
</dbReference>
<dbReference type="SUPFAM" id="SSF48403">
    <property type="entry name" value="Ankyrin repeat"/>
    <property type="match status" value="1"/>
</dbReference>
<dbReference type="AlphaFoldDB" id="A0A314XX21"/>
<sequence>MDPSLYKAARSGDVGFLRKNKDADVPDDLLHQKTPMDNNILHIAAEFKHIDFFKQIPPQSPLFWTTNNKGETPLHVSARVGCDEGVEFLINHAKKLSVDDEESEPTTYPMTRGAVLDWGRRFKIIQGVARGLLYLHHDSCLKVIHRDLRARRARRSRRGLGSR</sequence>
<name>A0A314XX21_PRUYE</name>
<dbReference type="STRING" id="2094558.A0A314XX21"/>
<dbReference type="EMBL" id="PJQY01001975">
    <property type="protein sequence ID" value="PQP97479.1"/>
    <property type="molecule type" value="Genomic_DNA"/>
</dbReference>
<dbReference type="PROSITE" id="PS50297">
    <property type="entry name" value="ANK_REP_REGION"/>
    <property type="match status" value="1"/>
</dbReference>
<dbReference type="GO" id="GO:0004674">
    <property type="term" value="F:protein serine/threonine kinase activity"/>
    <property type="evidence" value="ECO:0007669"/>
    <property type="project" value="UniProtKB-KW"/>
</dbReference>
<evidence type="ECO:0000256" key="4">
    <source>
        <dbReference type="ARBA" id="ARBA00022777"/>
    </source>
</evidence>
<dbReference type="PANTHER" id="PTHR27002:SF422">
    <property type="entry name" value="RECEPTOR-LIKE SERINE_THREONINE-PROTEIN KINASE"/>
    <property type="match status" value="1"/>
</dbReference>
<keyword evidence="4" id="KW-0418">Kinase</keyword>
<dbReference type="InterPro" id="IPR002110">
    <property type="entry name" value="Ankyrin_rpt"/>
</dbReference>
<accession>A0A314XX21</accession>
<dbReference type="Proteomes" id="UP000250321">
    <property type="component" value="Unassembled WGS sequence"/>
</dbReference>
<proteinExistence type="predicted"/>
<keyword evidence="1" id="KW-0723">Serine/threonine-protein kinase</keyword>
<organism evidence="7 8">
    <name type="scientific">Prunus yedoensis var. nudiflora</name>
    <dbReference type="NCBI Taxonomy" id="2094558"/>
    <lineage>
        <taxon>Eukaryota</taxon>
        <taxon>Viridiplantae</taxon>
        <taxon>Streptophyta</taxon>
        <taxon>Embryophyta</taxon>
        <taxon>Tracheophyta</taxon>
        <taxon>Spermatophyta</taxon>
        <taxon>Magnoliopsida</taxon>
        <taxon>eudicotyledons</taxon>
        <taxon>Gunneridae</taxon>
        <taxon>Pentapetalae</taxon>
        <taxon>rosids</taxon>
        <taxon>fabids</taxon>
        <taxon>Rosales</taxon>
        <taxon>Rosaceae</taxon>
        <taxon>Amygdaloideae</taxon>
        <taxon>Amygdaleae</taxon>
        <taxon>Prunus</taxon>
    </lineage>
</organism>
<keyword evidence="6" id="KW-0040">ANK repeat</keyword>
<dbReference type="GO" id="GO:0005524">
    <property type="term" value="F:ATP binding"/>
    <property type="evidence" value="ECO:0007669"/>
    <property type="project" value="UniProtKB-KW"/>
</dbReference>
<evidence type="ECO:0000313" key="8">
    <source>
        <dbReference type="Proteomes" id="UP000250321"/>
    </source>
</evidence>
<evidence type="ECO:0000256" key="6">
    <source>
        <dbReference type="PROSITE-ProRule" id="PRU00023"/>
    </source>
</evidence>
<dbReference type="GO" id="GO:0005886">
    <property type="term" value="C:plasma membrane"/>
    <property type="evidence" value="ECO:0007669"/>
    <property type="project" value="TreeGrafter"/>
</dbReference>
<evidence type="ECO:0000256" key="1">
    <source>
        <dbReference type="ARBA" id="ARBA00022527"/>
    </source>
</evidence>
<keyword evidence="3" id="KW-0547">Nucleotide-binding</keyword>
<keyword evidence="2" id="KW-0808">Transferase</keyword>
<comment type="caution">
    <text evidence="7">The sequence shown here is derived from an EMBL/GenBank/DDBJ whole genome shotgun (WGS) entry which is preliminary data.</text>
</comment>